<feature type="compositionally biased region" description="Polar residues" evidence="11">
    <location>
        <begin position="406"/>
        <end position="418"/>
    </location>
</feature>
<feature type="region of interest" description="Disordered" evidence="11">
    <location>
        <begin position="1759"/>
        <end position="1803"/>
    </location>
</feature>
<evidence type="ECO:0000256" key="1">
    <source>
        <dbReference type="ARBA" id="ARBA00004651"/>
    </source>
</evidence>
<dbReference type="InterPro" id="IPR056770">
    <property type="entry name" value="Piezo_THU9_anchor"/>
</dbReference>
<proteinExistence type="inferred from homology"/>
<feature type="transmembrane region" description="Helical" evidence="10">
    <location>
        <begin position="122"/>
        <end position="143"/>
    </location>
</feature>
<feature type="transmembrane region" description="Helical" evidence="10">
    <location>
        <begin position="307"/>
        <end position="327"/>
    </location>
</feature>
<feature type="domain" description="Piezo THU9 and anchor" evidence="16">
    <location>
        <begin position="1846"/>
        <end position="2082"/>
    </location>
</feature>
<dbReference type="Pfam" id="PF24871">
    <property type="entry name" value="Piezo_TM1-24"/>
    <property type="match status" value="1"/>
</dbReference>
<feature type="transmembrane region" description="Helical" evidence="10">
    <location>
        <begin position="1153"/>
        <end position="1172"/>
    </location>
</feature>
<keyword evidence="4" id="KW-1003">Cell membrane</keyword>
<evidence type="ECO:0000259" key="16">
    <source>
        <dbReference type="Pfam" id="PF24874"/>
    </source>
</evidence>
<feature type="transmembrane region" description="Helical" evidence="10">
    <location>
        <begin position="623"/>
        <end position="644"/>
    </location>
</feature>
<evidence type="ECO:0000256" key="6">
    <source>
        <dbReference type="ARBA" id="ARBA00022989"/>
    </source>
</evidence>
<sequence length="2458" mass="279763">MTVPPFVKSCTVKLVLPAALLSAAIIRPSFLSIGYVVFALLSAVLPPVRKSLALPKVIGTFVSINFLFCLAVALGIGSYQISEQFVHKNDRTYICNRSDTTLFRSIGLVRFHPTGTFDSTRAFLPEIIALSASLFTFILVMFLSHRDEQLDVVGDVVTVRSESGREQRRQRKMAAIMWSAIGNSLRRLTNFVLFLFTAYVGIVKPSAINFTYFVAFLFISTWWATYTPLRHGVYNQIKKFLIFYSAIHFLALYTYQIPIVHNDWLPTGSFIARLFGLTTLMDSTCPDWWKFPFVAPDFNDDDLIMKWPVYANPIVVLIFYYITVAQYKFTRNGSRQYIDDNDYGSSVHEERFVSSSGTVETNVDDGIVGQLISISESSAAPSGRGRGNTLLLSDASSQNEDEARSRSPQRNGEGQNSIPLRKVTSQVVDRNKLSNIFNKPGEQESAASKGMIAVMTFVIFHAYSIALAAMMTWALLYHSIFGLVLLILTCILWIFRDTRKSSFTMAPLILIYCEFLLVLQYFLSMDIHQEIGDPAWMDFVGIKWATIPVHALIILSVQTLLSLPVFLLLRLARREKYYESLTDFERQRRINSYGTFGASKTGAGGVAVAKDPKSRKFAAFVEYLSNKVSIYFIFLVSFVLLMVATHFKPNLYNIFFFALWALNLIYLKFSFRLYRGLAYAFWLTLTFYTSIVIIALYIYQFPGVSQWIIENTSLSKKWLDAIGLVDYSAIGESGALFLQLFAPIALFVVTMLQLKFFHEPWSRATSPRRAEDNPPTESAVASTSESGRADAGRDTLVKKLHTLANQTIELLWRFFEVHISKIVFIIIGFFIANNINAIYIPLVILLSLAICLPSAADGIFSLFMCAYLFLVALSKMIYQLDVVPELSKIDRGIGAENCTFSNKSMADWFGLRKEGHSEPIYMLFGVICSIIALAFQSIVVYRQRHHRTALGLPESLRGKVFPDFYPQHYDRSLRHAIMFLVDYGFYKFGFEITLIAMSIDVWVRMDALAAIQCVWIMLFALNKRVFNRRVWIFYVIYMSILYPLQFILYVGLPPDSCIEYPWYNWLSSYPEAVNHNLLIILNLPIYGEKWREALLVWDFFLLLLASCQLAVFRKEGEDNESIYSDGHFVIKHENPHHDFIDTKKSYVDYFKSFIFHYGHWITLMATLAAGIAGTSLFALGYIIFTLTMLWSGNNLYVMNARLRSFEQTLKRWNILLGYNLLTILLKVCVQILGCVFLQWFNKTGAAGKTLCILRQLFSVSCVVEKCTLIPGLDDFSKQCEVDQKESKIGYDIIALAFIIFQIRILHSWYFQHCMVEYRSEVILANRGAVLKNQLIEKEMKEQNEQQKAKFIDIQRRTEAIRERYQKQIERGSAERDFEPKTYGQESIRLDEDDPFPYYDLRLQESSDTAKRAGDYYMFKYDPENDDLVEPVDSFVPEMDPKATAYDRLDPGQIMYAATAHDLDLAKTVQQVKKGDTIKDADDRALTAVSEPERKKGGTDQPDGENKQDNEDNKDSKVESTAKFVQKMIASALDLCSVTLNKLCREHRYVGFVLSKEKQKLKAGHSESLSNTSRKLTEIRTDVDLPSLQLVHSENDVEKMENAVSIDWQQKSSATRLLNAVVNCIGAHTDILCYFCAIMTQAVTGGLITMPLPLMSLFWGNLSNPRPSKFFWVTMITYTEIVIVAKFICQFQFMPFNSSTWVTEHQMNPMSMEKLFGVSQKTNFAVWDIILLFSLFFHRYMLRKLGLWKDANLTETFAKDDTTESRSPAGSDAGTPRKKKAEPKVVVTQADPQEGTSGGEIVIPSDPDAVVLEEIVDNMEGSPPEAPRGPIGRFIHQLFHPKFRYIRDLYPIMFAIDVVCFLIMTFGYSSFGEGGSGNVLDDVKASRIPVTLVVMLVGMTLAIIVDRALYLRKSVVGKLIYQFFMIAFLHIWIFLVLPNMTRRSAVANKVAQALYVIKSCYFLVSAWQIRNGYPELCIGNLLTHSYGMTNMIAFKVFMNIPFLFELRTAIDWTWTDTSMPLFDFFNMENFYAHIFNIKCARQFEAAYPAPRGIPKGKLVKYMMGFPIIIGVVVFIFSPLLLWSLLNQIGTISMPEKVNLKISIEGYPPLYEMEAQGRNHDNKELSLITSSQLGEMNNALTTMYKPTEDDSVTRSRQSVSYLKGYTFEDILIVRFRPESEIYWPISQDSRDAMIDKLNSTATSVNFEVSLEFTRPYDPNENTALKHSKSWLVPIDQDDKVRSEIRAALRGEPGHPILIRASMPAFIQVPNQGELILPTSIGTSITRDGKVTVNTTGMTPTQVSQAWFDTLTLNLEQGNGMNEKIWIASSEHPVPSDVWIPSENTTYSKRPYLQTVGFIDRAFPSLLAKVFKGGVIAVYLSVILVVGRGIVRGVFTTSPSTVMFTELPNADHLLKICLDIYLVREAKDFMLEQDLFAKLIFLFRSPATLIEWTRMSKKKQE</sequence>
<keyword evidence="6 10" id="KW-1133">Transmembrane helix</keyword>
<dbReference type="EMBL" id="CP092623">
    <property type="protein sequence ID" value="UMM27383.1"/>
    <property type="molecule type" value="Genomic_DNA"/>
</dbReference>
<dbReference type="Pfam" id="PF24874">
    <property type="entry name" value="Piezo_THU9_anchor"/>
    <property type="match status" value="1"/>
</dbReference>
<feature type="transmembrane region" description="Helical" evidence="10">
    <location>
        <begin position="475"/>
        <end position="495"/>
    </location>
</feature>
<feature type="compositionally biased region" description="Polar residues" evidence="11">
    <location>
        <begin position="775"/>
        <end position="786"/>
    </location>
</feature>
<protein>
    <recommendedName>
        <fullName evidence="10">Piezo-type mechanosensitive ion channel component</fullName>
    </recommendedName>
</protein>
<feature type="transmembrane region" description="Helical" evidence="10">
    <location>
        <begin position="976"/>
        <end position="995"/>
    </location>
</feature>
<dbReference type="PANTHER" id="PTHR13167">
    <property type="entry name" value="PIEZO-TYPE MECHANOSENSITIVE ION CHANNEL COMPONENT"/>
    <property type="match status" value="1"/>
</dbReference>
<feature type="transmembrane region" description="Helical" evidence="10">
    <location>
        <begin position="1031"/>
        <end position="1052"/>
    </location>
</feature>
<feature type="region of interest" description="Disordered" evidence="11">
    <location>
        <begin position="378"/>
        <end position="418"/>
    </location>
</feature>
<evidence type="ECO:0000313" key="17">
    <source>
        <dbReference type="EMBL" id="UMM27383.1"/>
    </source>
</evidence>
<evidence type="ECO:0000259" key="13">
    <source>
        <dbReference type="Pfam" id="PF15917"/>
    </source>
</evidence>
<feature type="transmembrane region" description="Helical" evidence="10">
    <location>
        <begin position="208"/>
        <end position="229"/>
    </location>
</feature>
<keyword evidence="18" id="KW-1185">Reference proteome</keyword>
<name>A0AAE9EMT5_CAEBR</name>
<feature type="region of interest" description="Disordered" evidence="11">
    <location>
        <begin position="1479"/>
        <end position="1518"/>
    </location>
</feature>
<feature type="domain" description="Piezo TM25-28" evidence="13">
    <location>
        <begin position="1131"/>
        <end position="1426"/>
    </location>
</feature>
<reference evidence="17 18" key="1">
    <citation type="submission" date="2022-04" db="EMBL/GenBank/DDBJ databases">
        <title>Chromosome-level reference genomes for two strains of Caenorhabditis briggsae: an improved platform for comparative genomics.</title>
        <authorList>
            <person name="Stevens L."/>
            <person name="Andersen E."/>
        </authorList>
    </citation>
    <scope>NUCLEOTIDE SEQUENCE [LARGE SCALE GENOMIC DNA]</scope>
    <source>
        <strain evidence="17">VX34</strain>
        <tissue evidence="17">Whole-organism</tissue>
    </source>
</reference>
<feature type="transmembrane region" description="Helical" evidence="10">
    <location>
        <begin position="1669"/>
        <end position="1692"/>
    </location>
</feature>
<evidence type="ECO:0000256" key="3">
    <source>
        <dbReference type="ARBA" id="ARBA00022448"/>
    </source>
</evidence>
<feature type="transmembrane region" description="Helical" evidence="10">
    <location>
        <begin position="1918"/>
        <end position="1937"/>
    </location>
</feature>
<organism evidence="17 18">
    <name type="scientific">Caenorhabditis briggsae</name>
    <dbReference type="NCBI Taxonomy" id="6238"/>
    <lineage>
        <taxon>Eukaryota</taxon>
        <taxon>Metazoa</taxon>
        <taxon>Ecdysozoa</taxon>
        <taxon>Nematoda</taxon>
        <taxon>Chromadorea</taxon>
        <taxon>Rhabditida</taxon>
        <taxon>Rhabditina</taxon>
        <taxon>Rhabditomorpha</taxon>
        <taxon>Rhabditoidea</taxon>
        <taxon>Rhabditidae</taxon>
        <taxon>Peloderinae</taxon>
        <taxon>Caenorhabditis</taxon>
    </lineage>
</organism>
<evidence type="ECO:0000256" key="7">
    <source>
        <dbReference type="ARBA" id="ARBA00023065"/>
    </source>
</evidence>
<evidence type="ECO:0000313" key="18">
    <source>
        <dbReference type="Proteomes" id="UP000829354"/>
    </source>
</evidence>
<dbReference type="InterPro" id="IPR027272">
    <property type="entry name" value="Piezo"/>
</dbReference>
<evidence type="ECO:0000259" key="15">
    <source>
        <dbReference type="Pfam" id="PF24871"/>
    </source>
</evidence>
<dbReference type="InterPro" id="IPR031805">
    <property type="entry name" value="Piezo_TM25-28"/>
</dbReference>
<keyword evidence="5 10" id="KW-0812">Transmembrane</keyword>
<evidence type="ECO:0000256" key="9">
    <source>
        <dbReference type="ARBA" id="ARBA00023303"/>
    </source>
</evidence>
<feature type="transmembrane region" description="Helical" evidence="10">
    <location>
        <begin position="920"/>
        <end position="941"/>
    </location>
</feature>
<feature type="transmembrane region" description="Helical" evidence="10">
    <location>
        <begin position="1848"/>
        <end position="1867"/>
    </location>
</feature>
<feature type="transmembrane region" description="Helical" evidence="10">
    <location>
        <begin position="1949"/>
        <end position="1968"/>
    </location>
</feature>
<feature type="transmembrane region" description="Helical" evidence="10">
    <location>
        <begin position="1887"/>
        <end position="1909"/>
    </location>
</feature>
<accession>A0AAE9EMT5</accession>
<evidence type="ECO:0000259" key="12">
    <source>
        <dbReference type="Pfam" id="PF12166"/>
    </source>
</evidence>
<feature type="transmembrane region" description="Helical" evidence="10">
    <location>
        <begin position="650"/>
        <end position="667"/>
    </location>
</feature>
<keyword evidence="8 10" id="KW-0472">Membrane</keyword>
<feature type="transmembrane region" description="Helical" evidence="10">
    <location>
        <begin position="1637"/>
        <end position="1657"/>
    </location>
</feature>
<dbReference type="InterPro" id="IPR031334">
    <property type="entry name" value="Piezo_cap_dom"/>
</dbReference>
<dbReference type="GO" id="GO:0008381">
    <property type="term" value="F:mechanosensitive monoatomic ion channel activity"/>
    <property type="evidence" value="ECO:0007669"/>
    <property type="project" value="InterPro"/>
</dbReference>
<feature type="transmembrane region" description="Helical" evidence="10">
    <location>
        <begin position="450"/>
        <end position="469"/>
    </location>
</feature>
<evidence type="ECO:0000256" key="2">
    <source>
        <dbReference type="ARBA" id="ARBA00007821"/>
    </source>
</evidence>
<feature type="transmembrane region" description="Helical" evidence="10">
    <location>
        <begin position="502"/>
        <end position="524"/>
    </location>
</feature>
<feature type="transmembrane region" description="Helical" evidence="10">
    <location>
        <begin position="544"/>
        <end position="569"/>
    </location>
</feature>
<feature type="transmembrane region" description="Helical" evidence="10">
    <location>
        <begin position="2060"/>
        <end position="2084"/>
    </location>
</feature>
<feature type="region of interest" description="Disordered" evidence="11">
    <location>
        <begin position="765"/>
        <end position="790"/>
    </location>
</feature>
<dbReference type="Proteomes" id="UP000829354">
    <property type="component" value="Chromosome IV"/>
</dbReference>
<feature type="domain" description="Piezo non-specific cation channel cap" evidence="12">
    <location>
        <begin position="2141"/>
        <end position="2451"/>
    </location>
</feature>
<feature type="domain" description="Piezo transmembrane helical unit" evidence="14">
    <location>
        <begin position="1626"/>
        <end position="1748"/>
    </location>
</feature>
<gene>
    <name evidence="17" type="ORF">L5515_010694</name>
</gene>
<feature type="domain" description="Piezo TM1-24" evidence="15">
    <location>
        <begin position="27"/>
        <end position="762"/>
    </location>
</feature>
<evidence type="ECO:0000256" key="8">
    <source>
        <dbReference type="ARBA" id="ARBA00023136"/>
    </source>
</evidence>
<dbReference type="InterPro" id="IPR056769">
    <property type="entry name" value="Piezo_TM1-24"/>
</dbReference>
<feature type="transmembrane region" description="Helical" evidence="10">
    <location>
        <begin position="57"/>
        <end position="81"/>
    </location>
</feature>
<dbReference type="GO" id="GO:0005886">
    <property type="term" value="C:plasma membrane"/>
    <property type="evidence" value="ECO:0007669"/>
    <property type="project" value="UniProtKB-SubCell"/>
</dbReference>
<feature type="transmembrane region" description="Helical" evidence="10">
    <location>
        <begin position="810"/>
        <end position="831"/>
    </location>
</feature>
<evidence type="ECO:0000256" key="4">
    <source>
        <dbReference type="ARBA" id="ARBA00022475"/>
    </source>
</evidence>
<feature type="transmembrane region" description="Helical" evidence="10">
    <location>
        <begin position="1001"/>
        <end position="1019"/>
    </location>
</feature>
<evidence type="ECO:0000256" key="5">
    <source>
        <dbReference type="ARBA" id="ARBA00022692"/>
    </source>
</evidence>
<feature type="transmembrane region" description="Helical" evidence="10">
    <location>
        <begin position="679"/>
        <end position="699"/>
    </location>
</feature>
<keyword evidence="9 10" id="KW-0407">Ion channel</keyword>
<dbReference type="Pfam" id="PF15917">
    <property type="entry name" value="Piezo_TM25-28"/>
    <property type="match status" value="1"/>
</dbReference>
<dbReference type="PANTHER" id="PTHR13167:SF25">
    <property type="entry name" value="PIEZO-TYPE MECHANOSENSITIVE ION CHANNEL COMPONENT"/>
    <property type="match status" value="1"/>
</dbReference>
<feature type="transmembrane region" description="Helical" evidence="10">
    <location>
        <begin position="859"/>
        <end position="878"/>
    </location>
</feature>
<feature type="transmembrane region" description="Helical" evidence="10">
    <location>
        <begin position="1178"/>
        <end position="1197"/>
    </location>
</feature>
<feature type="transmembrane region" description="Helical" evidence="10">
    <location>
        <begin position="837"/>
        <end position="852"/>
    </location>
</feature>
<feature type="transmembrane region" description="Helical" evidence="10">
    <location>
        <begin position="1218"/>
        <end position="1240"/>
    </location>
</feature>
<evidence type="ECO:0000256" key="11">
    <source>
        <dbReference type="SAM" id="MobiDB-lite"/>
    </source>
</evidence>
<comment type="subcellular location">
    <subcellularLocation>
        <location evidence="1">Cell membrane</location>
        <topology evidence="1">Multi-pass membrane protein</topology>
    </subcellularLocation>
    <subcellularLocation>
        <location evidence="10">Membrane</location>
        <topology evidence="10">Multi-pass membrane protein</topology>
    </subcellularLocation>
</comment>
<dbReference type="Pfam" id="PF12166">
    <property type="entry name" value="Piezo_cap"/>
    <property type="match status" value="1"/>
</dbReference>
<evidence type="ECO:0000256" key="10">
    <source>
        <dbReference type="RuleBase" id="RU362023"/>
    </source>
</evidence>
<comment type="similarity">
    <text evidence="2 10">Belongs to the PIEZO (TC 1.A.75) family.</text>
</comment>
<feature type="transmembrane region" description="Helical" evidence="10">
    <location>
        <begin position="2367"/>
        <end position="2388"/>
    </location>
</feature>
<evidence type="ECO:0000259" key="14">
    <source>
        <dbReference type="Pfam" id="PF23188"/>
    </source>
</evidence>
<dbReference type="InterPro" id="IPR056768">
    <property type="entry name" value="THU_Piezo"/>
</dbReference>
<feature type="transmembrane region" description="Helical" evidence="10">
    <location>
        <begin position="241"/>
        <end position="260"/>
    </location>
</feature>
<keyword evidence="7" id="KW-0406">Ion transport</keyword>
<feature type="transmembrane region" description="Helical" evidence="10">
    <location>
        <begin position="175"/>
        <end position="202"/>
    </location>
</feature>
<dbReference type="Pfam" id="PF23188">
    <property type="entry name" value="THU_Piezo1"/>
    <property type="match status" value="1"/>
</dbReference>
<feature type="transmembrane region" description="Helical" evidence="10">
    <location>
        <begin position="1094"/>
        <end position="1112"/>
    </location>
</feature>
<feature type="transmembrane region" description="Helical" evidence="10">
    <location>
        <begin position="736"/>
        <end position="754"/>
    </location>
</feature>
<keyword evidence="3" id="KW-0813">Transport</keyword>
<feature type="transmembrane region" description="Helical" evidence="10">
    <location>
        <begin position="20"/>
        <end position="45"/>
    </location>
</feature>
<feature type="transmembrane region" description="Helical" evidence="10">
    <location>
        <begin position="1723"/>
        <end position="1741"/>
    </location>
</feature>
<feature type="transmembrane region" description="Helical" evidence="10">
    <location>
        <begin position="1980"/>
        <end position="2003"/>
    </location>
</feature>